<dbReference type="Gene3D" id="3.20.20.70">
    <property type="entry name" value="Aldolase class I"/>
    <property type="match status" value="1"/>
</dbReference>
<comment type="cofactor">
    <cofactor evidence="1">
        <name>FMN</name>
        <dbReference type="ChEBI" id="CHEBI:58210"/>
    </cofactor>
</comment>
<dbReference type="InterPro" id="IPR044152">
    <property type="entry name" value="YqjM-like"/>
</dbReference>
<dbReference type="GO" id="GO:0050661">
    <property type="term" value="F:NADP binding"/>
    <property type="evidence" value="ECO:0007669"/>
    <property type="project" value="InterPro"/>
</dbReference>
<gene>
    <name evidence="7" type="ORF">R1CP_10810</name>
</gene>
<reference evidence="7 8" key="1">
    <citation type="submission" date="2014-07" db="EMBL/GenBank/DDBJ databases">
        <authorList>
            <person name="Zhang J.E."/>
            <person name="Yang H."/>
            <person name="Guo J."/>
            <person name="Deng Z."/>
            <person name="Luo H."/>
            <person name="Luo M."/>
            <person name="Zhao B."/>
        </authorList>
    </citation>
    <scope>NUCLEOTIDE SEQUENCE [LARGE SCALE GENOMIC DNA]</scope>
    <source>
        <strain evidence="7 8">1CP</strain>
    </source>
</reference>
<evidence type="ECO:0000256" key="4">
    <source>
        <dbReference type="ARBA" id="ARBA00022857"/>
    </source>
</evidence>
<dbReference type="PATRIC" id="fig|37919.13.peg.2221"/>
<accession>A0A1B1K2N0</accession>
<dbReference type="PANTHER" id="PTHR43303:SF4">
    <property type="entry name" value="NADPH DEHYDROGENASE C23G7.10C-RELATED"/>
    <property type="match status" value="1"/>
</dbReference>
<dbReference type="GO" id="GO:0003959">
    <property type="term" value="F:NADPH dehydrogenase activity"/>
    <property type="evidence" value="ECO:0007669"/>
    <property type="project" value="InterPro"/>
</dbReference>
<dbReference type="InterPro" id="IPR013785">
    <property type="entry name" value="Aldolase_TIM"/>
</dbReference>
<dbReference type="Proteomes" id="UP000186108">
    <property type="component" value="Chromosome"/>
</dbReference>
<keyword evidence="5" id="KW-0560">Oxidoreductase</keyword>
<dbReference type="PANTHER" id="PTHR43303">
    <property type="entry name" value="NADPH DEHYDROGENASE C23G7.10C-RELATED"/>
    <property type="match status" value="1"/>
</dbReference>
<dbReference type="FunFam" id="3.20.20.70:FF:000262">
    <property type="entry name" value="NADH:flavin oxidoreductase"/>
    <property type="match status" value="1"/>
</dbReference>
<dbReference type="EMBL" id="CP009111">
    <property type="protein sequence ID" value="ANS26875.1"/>
    <property type="molecule type" value="Genomic_DNA"/>
</dbReference>
<keyword evidence="3" id="KW-0288">FMN</keyword>
<evidence type="ECO:0000256" key="2">
    <source>
        <dbReference type="ARBA" id="ARBA00022630"/>
    </source>
</evidence>
<evidence type="ECO:0000259" key="6">
    <source>
        <dbReference type="Pfam" id="PF00724"/>
    </source>
</evidence>
<dbReference type="GO" id="GO:0010181">
    <property type="term" value="F:FMN binding"/>
    <property type="evidence" value="ECO:0007669"/>
    <property type="project" value="InterPro"/>
</dbReference>
<dbReference type="CDD" id="cd04747">
    <property type="entry name" value="OYE_like_5_FMN"/>
    <property type="match status" value="1"/>
</dbReference>
<evidence type="ECO:0000313" key="7">
    <source>
        <dbReference type="EMBL" id="ANS26875.1"/>
    </source>
</evidence>
<proteinExistence type="predicted"/>
<dbReference type="InterPro" id="IPR001155">
    <property type="entry name" value="OxRdtase_FMN_N"/>
</dbReference>
<dbReference type="AlphaFoldDB" id="A0A1B1K2N0"/>
<feature type="domain" description="NADH:flavin oxidoreductase/NADH oxidase N-terminal" evidence="6">
    <location>
        <begin position="21"/>
        <end position="371"/>
    </location>
</feature>
<organism evidence="7 8">
    <name type="scientific">Rhodococcus opacus</name>
    <name type="common">Nocardia opaca</name>
    <dbReference type="NCBI Taxonomy" id="37919"/>
    <lineage>
        <taxon>Bacteria</taxon>
        <taxon>Bacillati</taxon>
        <taxon>Actinomycetota</taxon>
        <taxon>Actinomycetes</taxon>
        <taxon>Mycobacteriales</taxon>
        <taxon>Nocardiaceae</taxon>
        <taxon>Rhodococcus</taxon>
    </lineage>
</organism>
<keyword evidence="2" id="KW-0285">Flavoprotein</keyword>
<dbReference type="Pfam" id="PF00724">
    <property type="entry name" value="Oxidored_FMN"/>
    <property type="match status" value="1"/>
</dbReference>
<evidence type="ECO:0000256" key="3">
    <source>
        <dbReference type="ARBA" id="ARBA00022643"/>
    </source>
</evidence>
<dbReference type="SUPFAM" id="SSF51395">
    <property type="entry name" value="FMN-linked oxidoreductases"/>
    <property type="match status" value="1"/>
</dbReference>
<protein>
    <submittedName>
        <fullName evidence="7">GTN Reductase</fullName>
    </submittedName>
</protein>
<evidence type="ECO:0000256" key="1">
    <source>
        <dbReference type="ARBA" id="ARBA00001917"/>
    </source>
</evidence>
<keyword evidence="4" id="KW-0521">NADP</keyword>
<sequence length="386" mass="41862">MRNQDQLQTGMTETPLPVDGLFESFAVKSLRLRNRFAMAPMTRAFSPGGVPGDDVAAYYRRRAAGGVGLVITEGTYIPDPAAGSHTRVPRLYGPDSLAGWKSVVDAVHDEGGQIIPQLWHLGVERGPQPRLNPDVTTASPSGIALDGTRLGREFTESDLDALRESWVAAAVNARDVGFDGIELHGAHGYLLDQFLWDRTNVRSDGYGGSLEDRTRFPAEVVAAIREAVGEDFAIVYRFSQWKSNHYDSRIAQSPDELAAVLAPLVAAGVDVLHPSTRRHWEPAFAELAGEDGELGLAGWTKRLTGLPTITVGSVGLDDVFTTAFTSDGASNTAGIDRLLAQYENGEFDLVAVGRALLSDPEWVLKLRDGRTAAHIPYSNEHRAVLY</sequence>
<evidence type="ECO:0000256" key="5">
    <source>
        <dbReference type="ARBA" id="ARBA00023002"/>
    </source>
</evidence>
<evidence type="ECO:0000313" key="8">
    <source>
        <dbReference type="Proteomes" id="UP000186108"/>
    </source>
</evidence>
<name>A0A1B1K2N0_RHOOP</name>